<name>A0A0A8ZT03_ARUDO</name>
<organism evidence="1">
    <name type="scientific">Arundo donax</name>
    <name type="common">Giant reed</name>
    <name type="synonym">Donax arundinaceus</name>
    <dbReference type="NCBI Taxonomy" id="35708"/>
    <lineage>
        <taxon>Eukaryota</taxon>
        <taxon>Viridiplantae</taxon>
        <taxon>Streptophyta</taxon>
        <taxon>Embryophyta</taxon>
        <taxon>Tracheophyta</taxon>
        <taxon>Spermatophyta</taxon>
        <taxon>Magnoliopsida</taxon>
        <taxon>Liliopsida</taxon>
        <taxon>Poales</taxon>
        <taxon>Poaceae</taxon>
        <taxon>PACMAD clade</taxon>
        <taxon>Arundinoideae</taxon>
        <taxon>Arundineae</taxon>
        <taxon>Arundo</taxon>
    </lineage>
</organism>
<evidence type="ECO:0000313" key="1">
    <source>
        <dbReference type="EMBL" id="JAD42519.1"/>
    </source>
</evidence>
<proteinExistence type="predicted"/>
<sequence>MSENYSTSKHCLPIQASAPISLHVFSLSFQIFLLCSNRNRFSTSQLSI</sequence>
<dbReference type="EMBL" id="GBRH01255376">
    <property type="protein sequence ID" value="JAD42519.1"/>
    <property type="molecule type" value="Transcribed_RNA"/>
</dbReference>
<dbReference type="AlphaFoldDB" id="A0A0A8ZT03"/>
<accession>A0A0A8ZT03</accession>
<reference evidence="1" key="2">
    <citation type="journal article" date="2015" name="Data Brief">
        <title>Shoot transcriptome of the giant reed, Arundo donax.</title>
        <authorList>
            <person name="Barrero R.A."/>
            <person name="Guerrero F.D."/>
            <person name="Moolhuijzen P."/>
            <person name="Goolsby J.A."/>
            <person name="Tidwell J."/>
            <person name="Bellgard S.E."/>
            <person name="Bellgard M.I."/>
        </authorList>
    </citation>
    <scope>NUCLEOTIDE SEQUENCE</scope>
    <source>
        <tissue evidence="1">Shoot tissue taken approximately 20 cm above the soil surface</tissue>
    </source>
</reference>
<reference evidence="1" key="1">
    <citation type="submission" date="2014-09" db="EMBL/GenBank/DDBJ databases">
        <authorList>
            <person name="Magalhaes I.L.F."/>
            <person name="Oliveira U."/>
            <person name="Santos F.R."/>
            <person name="Vidigal T.H.D.A."/>
            <person name="Brescovit A.D."/>
            <person name="Santos A.J."/>
        </authorList>
    </citation>
    <scope>NUCLEOTIDE SEQUENCE</scope>
    <source>
        <tissue evidence="1">Shoot tissue taken approximately 20 cm above the soil surface</tissue>
    </source>
</reference>
<protein>
    <submittedName>
        <fullName evidence="1">Uncharacterized protein</fullName>
    </submittedName>
</protein>